<evidence type="ECO:0000313" key="4">
    <source>
        <dbReference type="Proteomes" id="UP000823521"/>
    </source>
</evidence>
<sequence>MSPVGSSQGRRRETLRRVTLASLAIALLIPGWFLFTQTSTATKDAVSLRERQQQGVEYLGSLGQLLNALTENQAGVVVGRPVGQEGLDLAVVNVTKTDQRLGAALGTRQRWQDLSAKIDEVRRTDGNPQTAYLAYTEATDLLLALYRTVRDNSGLSTDRERDIYQLQQAVGYHLPVVVVHAARLLDLATLAARRQPPGGSGGRDPRRQPAATPAQVQAALVQAAAAPVAAAQMVDSTVDEMTDALKEAVDATSSRTLSGNLLSLLDRVRRAADTIVLTAANPGAADPTQLPTVRTELQNAAGDLSAAALREIDGVVDQRLDDLRGRSYLSLGALVTAVTLTLALALLSMRGGSSEGRGGAAGVVPDAGRSDGTLPGPNAPAAGRADELPGGRVATGGPDRRSLDLPWREGSHAVR</sequence>
<feature type="transmembrane region" description="Helical" evidence="2">
    <location>
        <begin position="328"/>
        <end position="347"/>
    </location>
</feature>
<keyword evidence="4" id="KW-1185">Reference proteome</keyword>
<name>A0ABS3VR59_MICEH</name>
<proteinExistence type="predicted"/>
<evidence type="ECO:0008006" key="5">
    <source>
        <dbReference type="Google" id="ProtNLM"/>
    </source>
</evidence>
<keyword evidence="2" id="KW-1133">Transmembrane helix</keyword>
<evidence type="ECO:0000256" key="2">
    <source>
        <dbReference type="SAM" id="Phobius"/>
    </source>
</evidence>
<dbReference type="EMBL" id="WVUH01000098">
    <property type="protein sequence ID" value="MBO4207025.1"/>
    <property type="molecule type" value="Genomic_DNA"/>
</dbReference>
<feature type="region of interest" description="Disordered" evidence="1">
    <location>
        <begin position="351"/>
        <end position="415"/>
    </location>
</feature>
<accession>A0ABS3VR59</accession>
<evidence type="ECO:0000313" key="3">
    <source>
        <dbReference type="EMBL" id="MBO4207025.1"/>
    </source>
</evidence>
<evidence type="ECO:0000256" key="1">
    <source>
        <dbReference type="SAM" id="MobiDB-lite"/>
    </source>
</evidence>
<feature type="region of interest" description="Disordered" evidence="1">
    <location>
        <begin position="194"/>
        <end position="213"/>
    </location>
</feature>
<dbReference type="RefSeq" id="WP_208813925.1">
    <property type="nucleotide sequence ID" value="NZ_WVUH01000098.1"/>
</dbReference>
<dbReference type="Proteomes" id="UP000823521">
    <property type="component" value="Unassembled WGS sequence"/>
</dbReference>
<organism evidence="3 4">
    <name type="scientific">Micromonospora echinofusca</name>
    <dbReference type="NCBI Taxonomy" id="47858"/>
    <lineage>
        <taxon>Bacteria</taxon>
        <taxon>Bacillati</taxon>
        <taxon>Actinomycetota</taxon>
        <taxon>Actinomycetes</taxon>
        <taxon>Micromonosporales</taxon>
        <taxon>Micromonosporaceae</taxon>
        <taxon>Micromonospora</taxon>
    </lineage>
</organism>
<feature type="compositionally biased region" description="Basic and acidic residues" evidence="1">
    <location>
        <begin position="398"/>
        <end position="415"/>
    </location>
</feature>
<keyword evidence="2" id="KW-0812">Transmembrane</keyword>
<protein>
    <recommendedName>
        <fullName evidence="5">Nitrate and nitrite sensing</fullName>
    </recommendedName>
</protein>
<gene>
    <name evidence="3" type="ORF">GSF22_13560</name>
</gene>
<keyword evidence="2" id="KW-0472">Membrane</keyword>
<reference evidence="3 4" key="1">
    <citation type="submission" date="2019-12" db="EMBL/GenBank/DDBJ databases">
        <title>Whole genome sequencing of endophytic Actinobacterium Micromonospora sp. MPMI6T.</title>
        <authorList>
            <person name="Evv R."/>
            <person name="Podile A.R."/>
        </authorList>
    </citation>
    <scope>NUCLEOTIDE SEQUENCE [LARGE SCALE GENOMIC DNA]</scope>
    <source>
        <strain evidence="3 4">MPMI6</strain>
    </source>
</reference>
<comment type="caution">
    <text evidence="3">The sequence shown here is derived from an EMBL/GenBank/DDBJ whole genome shotgun (WGS) entry which is preliminary data.</text>
</comment>